<evidence type="ECO:0000256" key="3">
    <source>
        <dbReference type="ARBA" id="ARBA00022617"/>
    </source>
</evidence>
<dbReference type="FunFam" id="1.10.630.10:FF:000022">
    <property type="entry name" value="Taxadiene 5-alpha hydroxylase"/>
    <property type="match status" value="1"/>
</dbReference>
<protein>
    <recommendedName>
        <fullName evidence="13">Cytochrome P450</fullName>
    </recommendedName>
</protein>
<dbReference type="Gene3D" id="1.10.630.10">
    <property type="entry name" value="Cytochrome P450"/>
    <property type="match status" value="1"/>
</dbReference>
<dbReference type="InterPro" id="IPR001128">
    <property type="entry name" value="Cyt_P450"/>
</dbReference>
<feature type="binding site" description="axial binding residue" evidence="8">
    <location>
        <position position="426"/>
    </location>
    <ligand>
        <name>heme</name>
        <dbReference type="ChEBI" id="CHEBI:30413"/>
    </ligand>
    <ligandPart>
        <name>Fe</name>
        <dbReference type="ChEBI" id="CHEBI:18248"/>
    </ligandPart>
</feature>
<evidence type="ECO:0000256" key="6">
    <source>
        <dbReference type="ARBA" id="ARBA00023004"/>
    </source>
</evidence>
<dbReference type="Pfam" id="PF00067">
    <property type="entry name" value="p450"/>
    <property type="match status" value="1"/>
</dbReference>
<keyword evidence="6 8" id="KW-0408">Iron</keyword>
<evidence type="ECO:0000313" key="11">
    <source>
        <dbReference type="EMBL" id="KAK9170585.1"/>
    </source>
</evidence>
<dbReference type="PRINTS" id="PR00385">
    <property type="entry name" value="P450"/>
</dbReference>
<dbReference type="PROSITE" id="PS00086">
    <property type="entry name" value="CYTOCHROME_P450"/>
    <property type="match status" value="1"/>
</dbReference>
<keyword evidence="3 8" id="KW-0349">Heme</keyword>
<evidence type="ECO:0000256" key="8">
    <source>
        <dbReference type="PIRSR" id="PIRSR602401-1"/>
    </source>
</evidence>
<dbReference type="CDD" id="cd11043">
    <property type="entry name" value="CYP90-like"/>
    <property type="match status" value="1"/>
</dbReference>
<gene>
    <name evidence="11" type="ORF">Syun_002725</name>
</gene>
<dbReference type="AlphaFoldDB" id="A0AAP0LGX9"/>
<evidence type="ECO:0000256" key="7">
    <source>
        <dbReference type="ARBA" id="ARBA00023033"/>
    </source>
</evidence>
<keyword evidence="10" id="KW-0812">Transmembrane</keyword>
<dbReference type="PANTHER" id="PTHR24286:SF384">
    <property type="entry name" value="P450, PUTATIVE (EUROFUNG)-RELATED"/>
    <property type="match status" value="1"/>
</dbReference>
<dbReference type="GO" id="GO:0020037">
    <property type="term" value="F:heme binding"/>
    <property type="evidence" value="ECO:0007669"/>
    <property type="project" value="InterPro"/>
</dbReference>
<keyword evidence="7 9" id="KW-0503">Monooxygenase</keyword>
<organism evidence="11 12">
    <name type="scientific">Stephania yunnanensis</name>
    <dbReference type="NCBI Taxonomy" id="152371"/>
    <lineage>
        <taxon>Eukaryota</taxon>
        <taxon>Viridiplantae</taxon>
        <taxon>Streptophyta</taxon>
        <taxon>Embryophyta</taxon>
        <taxon>Tracheophyta</taxon>
        <taxon>Spermatophyta</taxon>
        <taxon>Magnoliopsida</taxon>
        <taxon>Ranunculales</taxon>
        <taxon>Menispermaceae</taxon>
        <taxon>Menispermoideae</taxon>
        <taxon>Cissampelideae</taxon>
        <taxon>Stephania</taxon>
    </lineage>
</organism>
<dbReference type="GO" id="GO:0016705">
    <property type="term" value="F:oxidoreductase activity, acting on paired donors, with incorporation or reduction of molecular oxygen"/>
    <property type="evidence" value="ECO:0007669"/>
    <property type="project" value="InterPro"/>
</dbReference>
<evidence type="ECO:0008006" key="13">
    <source>
        <dbReference type="Google" id="ProtNLM"/>
    </source>
</evidence>
<evidence type="ECO:0000256" key="2">
    <source>
        <dbReference type="ARBA" id="ARBA00010617"/>
    </source>
</evidence>
<comment type="cofactor">
    <cofactor evidence="1 8">
        <name>heme</name>
        <dbReference type="ChEBI" id="CHEBI:30413"/>
    </cofactor>
</comment>
<sequence length="479" mass="55642">MDSALNIWIYITLFASAAVAYLIIVRSDLRRRTPPLPPGRFGWPIIGEILELQRLNRSGKQDEFIEVRRKRFNRDIFKTSILGEKTIAICGAAGNKLVFTSEKSLVLTWWPPSLKKLFGDSFFTAPYDEAVRTRKVVTAFLQQEVMHQLVERFDKTCKKCIEGDWIGNHKVLAFSLIKKYAFCVACDMFTSMDDKNWQAMILKEFNILLKGVFELPIYIPGTRHFKAVKAAEVIKKELIKVIERKREMKNIHGKVEKDLISHLMDTRDENGNLLRDKEIADNVILLMDSGHDTSSSAMMMLMKYLAEMPDCYQRVLEEQREIISQKQSGELLNKNDLQKMKYSWNVVNEVLRLSPPIQGMFRKAKEDFTYAGFSIPKDWVVWWTTRSTQSDPQYFPNPEIFDPERFDRDIITPYSFVPFGGGPRMCPGKEFARVEILVFLHNLVRNFRWELVFPDELISIDPMPTTPKGLPVYLYPHSN</sequence>
<reference evidence="11 12" key="1">
    <citation type="submission" date="2024-01" db="EMBL/GenBank/DDBJ databases">
        <title>Genome assemblies of Stephania.</title>
        <authorList>
            <person name="Yang L."/>
        </authorList>
    </citation>
    <scope>NUCLEOTIDE SEQUENCE [LARGE SCALE GENOMIC DNA]</scope>
    <source>
        <strain evidence="11">YNDBR</strain>
        <tissue evidence="11">Leaf</tissue>
    </source>
</reference>
<keyword evidence="10" id="KW-1133">Transmembrane helix</keyword>
<comment type="caution">
    <text evidence="11">The sequence shown here is derived from an EMBL/GenBank/DDBJ whole genome shotgun (WGS) entry which is preliminary data.</text>
</comment>
<evidence type="ECO:0000256" key="10">
    <source>
        <dbReference type="SAM" id="Phobius"/>
    </source>
</evidence>
<evidence type="ECO:0000256" key="9">
    <source>
        <dbReference type="RuleBase" id="RU000461"/>
    </source>
</evidence>
<evidence type="ECO:0000313" key="12">
    <source>
        <dbReference type="Proteomes" id="UP001420932"/>
    </source>
</evidence>
<dbReference type="GO" id="GO:0004497">
    <property type="term" value="F:monooxygenase activity"/>
    <property type="evidence" value="ECO:0007669"/>
    <property type="project" value="UniProtKB-KW"/>
</dbReference>
<dbReference type="InterPro" id="IPR036396">
    <property type="entry name" value="Cyt_P450_sf"/>
</dbReference>
<accession>A0AAP0LGX9</accession>
<keyword evidence="10" id="KW-0472">Membrane</keyword>
<dbReference type="EMBL" id="JBBNAF010000001">
    <property type="protein sequence ID" value="KAK9170585.1"/>
    <property type="molecule type" value="Genomic_DNA"/>
</dbReference>
<evidence type="ECO:0000256" key="1">
    <source>
        <dbReference type="ARBA" id="ARBA00001971"/>
    </source>
</evidence>
<comment type="similarity">
    <text evidence="2 9">Belongs to the cytochrome P450 family.</text>
</comment>
<dbReference type="GO" id="GO:0044550">
    <property type="term" value="P:secondary metabolite biosynthetic process"/>
    <property type="evidence" value="ECO:0007669"/>
    <property type="project" value="UniProtKB-ARBA"/>
</dbReference>
<keyword evidence="5 9" id="KW-0560">Oxidoreductase</keyword>
<dbReference type="Proteomes" id="UP001420932">
    <property type="component" value="Unassembled WGS sequence"/>
</dbReference>
<evidence type="ECO:0000256" key="4">
    <source>
        <dbReference type="ARBA" id="ARBA00022723"/>
    </source>
</evidence>
<dbReference type="GO" id="GO:0016125">
    <property type="term" value="P:sterol metabolic process"/>
    <property type="evidence" value="ECO:0007669"/>
    <property type="project" value="TreeGrafter"/>
</dbReference>
<dbReference type="SUPFAM" id="SSF48264">
    <property type="entry name" value="Cytochrome P450"/>
    <property type="match status" value="1"/>
</dbReference>
<proteinExistence type="inferred from homology"/>
<name>A0AAP0LGX9_9MAGN</name>
<dbReference type="InterPro" id="IPR017972">
    <property type="entry name" value="Cyt_P450_CS"/>
</dbReference>
<dbReference type="PRINTS" id="PR00463">
    <property type="entry name" value="EP450I"/>
</dbReference>
<dbReference type="PANTHER" id="PTHR24286">
    <property type="entry name" value="CYTOCHROME P450 26"/>
    <property type="match status" value="1"/>
</dbReference>
<keyword evidence="12" id="KW-1185">Reference proteome</keyword>
<feature type="transmembrane region" description="Helical" evidence="10">
    <location>
        <begin position="6"/>
        <end position="24"/>
    </location>
</feature>
<evidence type="ECO:0000256" key="5">
    <source>
        <dbReference type="ARBA" id="ARBA00023002"/>
    </source>
</evidence>
<dbReference type="GO" id="GO:0005506">
    <property type="term" value="F:iron ion binding"/>
    <property type="evidence" value="ECO:0007669"/>
    <property type="project" value="InterPro"/>
</dbReference>
<keyword evidence="4 8" id="KW-0479">Metal-binding</keyword>
<dbReference type="InterPro" id="IPR002401">
    <property type="entry name" value="Cyt_P450_E_grp-I"/>
</dbReference>